<feature type="coiled-coil region" evidence="1">
    <location>
        <begin position="458"/>
        <end position="485"/>
    </location>
</feature>
<dbReference type="PANTHER" id="PTHR21715">
    <property type="entry name" value="RH04127P"/>
    <property type="match status" value="1"/>
</dbReference>
<feature type="region of interest" description="Disordered" evidence="2">
    <location>
        <begin position="325"/>
        <end position="353"/>
    </location>
</feature>
<accession>A0A640KMB7</accession>
<feature type="domain" description="WW" evidence="3">
    <location>
        <begin position="75"/>
        <end position="108"/>
    </location>
</feature>
<dbReference type="InterPro" id="IPR001202">
    <property type="entry name" value="WW_dom"/>
</dbReference>
<comment type="caution">
    <text evidence="4">The sequence shown here is derived from an EMBL/GenBank/DDBJ whole genome shotgun (WGS) entry which is preliminary data.</text>
</comment>
<dbReference type="SUPFAM" id="SSF51045">
    <property type="entry name" value="WW domain"/>
    <property type="match status" value="1"/>
</dbReference>
<proteinExistence type="predicted"/>
<keyword evidence="5" id="KW-1185">Reference proteome</keyword>
<dbReference type="InterPro" id="IPR053233">
    <property type="entry name" value="ABRA-related"/>
</dbReference>
<reference evidence="4" key="1">
    <citation type="submission" date="2019-11" db="EMBL/GenBank/DDBJ databases">
        <title>Leishmania tarentolae CDS.</title>
        <authorList>
            <person name="Goto Y."/>
            <person name="Yamagishi J."/>
        </authorList>
    </citation>
    <scope>NUCLEOTIDE SEQUENCE [LARGE SCALE GENOMIC DNA]</scope>
    <source>
        <strain evidence="4">Parrot Tar II</strain>
    </source>
</reference>
<evidence type="ECO:0000313" key="4">
    <source>
        <dbReference type="EMBL" id="GET90164.1"/>
    </source>
</evidence>
<dbReference type="PROSITE" id="PS01159">
    <property type="entry name" value="WW_DOMAIN_1"/>
    <property type="match status" value="1"/>
</dbReference>
<feature type="compositionally biased region" description="Polar residues" evidence="2">
    <location>
        <begin position="947"/>
        <end position="972"/>
    </location>
</feature>
<feature type="compositionally biased region" description="Low complexity" evidence="2">
    <location>
        <begin position="128"/>
        <end position="141"/>
    </location>
</feature>
<dbReference type="PROSITE" id="PS50020">
    <property type="entry name" value="WW_DOMAIN_2"/>
    <property type="match status" value="1"/>
</dbReference>
<dbReference type="OrthoDB" id="6344460at2759"/>
<feature type="compositionally biased region" description="Basic and acidic residues" evidence="2">
    <location>
        <begin position="325"/>
        <end position="341"/>
    </location>
</feature>
<dbReference type="Gene3D" id="3.30.1470.10">
    <property type="entry name" value="Photosystem I PsaD, reaction center subunit II"/>
    <property type="match status" value="1"/>
</dbReference>
<feature type="compositionally biased region" description="Low complexity" evidence="2">
    <location>
        <begin position="557"/>
        <end position="567"/>
    </location>
</feature>
<dbReference type="VEuPathDB" id="TriTrypDB:LtaPh_2824600"/>
<evidence type="ECO:0000259" key="3">
    <source>
        <dbReference type="PROSITE" id="PS50020"/>
    </source>
</evidence>
<feature type="compositionally biased region" description="Polar residues" evidence="2">
    <location>
        <begin position="1226"/>
        <end position="1236"/>
    </location>
</feature>
<feature type="region of interest" description="Disordered" evidence="2">
    <location>
        <begin position="117"/>
        <end position="152"/>
    </location>
</feature>
<organism evidence="4 5">
    <name type="scientific">Leishmania tarentolae</name>
    <name type="common">Sauroleishmania tarentolae</name>
    <dbReference type="NCBI Taxonomy" id="5689"/>
    <lineage>
        <taxon>Eukaryota</taxon>
        <taxon>Discoba</taxon>
        <taxon>Euglenozoa</taxon>
        <taxon>Kinetoplastea</taxon>
        <taxon>Metakinetoplastina</taxon>
        <taxon>Trypanosomatida</taxon>
        <taxon>Trypanosomatidae</taxon>
        <taxon>Leishmaniinae</taxon>
        <taxon>Leishmania</taxon>
        <taxon>lizard Leishmania</taxon>
    </lineage>
</organism>
<dbReference type="EMBL" id="BLBS01000039">
    <property type="protein sequence ID" value="GET90164.1"/>
    <property type="molecule type" value="Genomic_DNA"/>
</dbReference>
<dbReference type="PANTHER" id="PTHR21715:SF3">
    <property type="entry name" value="WW DOMAIN-CONTAINING PROTEIN"/>
    <property type="match status" value="1"/>
</dbReference>
<dbReference type="InterPro" id="IPR036020">
    <property type="entry name" value="WW_dom_sf"/>
</dbReference>
<feature type="region of interest" description="Disordered" evidence="2">
    <location>
        <begin position="847"/>
        <end position="866"/>
    </location>
</feature>
<feature type="region of interest" description="Disordered" evidence="2">
    <location>
        <begin position="1221"/>
        <end position="1273"/>
    </location>
</feature>
<protein>
    <recommendedName>
        <fullName evidence="3">WW domain-containing protein</fullName>
    </recommendedName>
</protein>
<feature type="coiled-coil region" evidence="1">
    <location>
        <begin position="734"/>
        <end position="783"/>
    </location>
</feature>
<feature type="region of interest" description="Disordered" evidence="2">
    <location>
        <begin position="557"/>
        <end position="579"/>
    </location>
</feature>
<dbReference type="Proteomes" id="UP000419144">
    <property type="component" value="Unassembled WGS sequence"/>
</dbReference>
<feature type="region of interest" description="Disordered" evidence="2">
    <location>
        <begin position="947"/>
        <end position="973"/>
    </location>
</feature>
<feature type="compositionally biased region" description="Low complexity" evidence="2">
    <location>
        <begin position="486"/>
        <end position="506"/>
    </location>
</feature>
<evidence type="ECO:0000256" key="1">
    <source>
        <dbReference type="SAM" id="Coils"/>
    </source>
</evidence>
<feature type="region of interest" description="Disordered" evidence="2">
    <location>
        <begin position="1285"/>
        <end position="1347"/>
    </location>
</feature>
<dbReference type="Pfam" id="PF00397">
    <property type="entry name" value="WW"/>
    <property type="match status" value="1"/>
</dbReference>
<keyword evidence="1" id="KW-0175">Coiled coil</keyword>
<feature type="compositionally biased region" description="Low complexity" evidence="2">
    <location>
        <begin position="229"/>
        <end position="240"/>
    </location>
</feature>
<sequence>MPPVRTVKHETDVIVPRAGETYVADDGTVSQVLDDHIDANYEPTEEEVLEFADWIGMKLPKDAEFLWLAREGLKTPLPKEWKPCSTNDGDIYYFNFKTGESSWDHPMDDIFRQRFEQEKEKTRACKPASAASNTAANRTTSGPNSRTSNSTPVIQQTHVIITDTGVLRRDPELGVVPGPSPAVTSISSGSKGIGSGNARSEVKPIMHYPPQQQPKSTVVTTRTTGNRQSAAGSSTSTAAAERNPAPASTGLALKKVGAAETSSAAPPRIVSEAERALEERVQREMQLALEAERSKIEEAHQGTMSTLQLNFDKDVAEMRSADTARRAASLRQEEEERERRLQQTRSMCEDSYGDELRTLEREAESYATKLQKLDAEASRATSGNTQRAAIEAELKMALSKQLAKAEADATNQHNAVMEAARSAHAASIQKAHDEAQGRITAAKQARQRKFDEEERALAMQAELQRKQLDAQMKEVNEKLTSLVAHTGTSTTTTTPPATDSTPPGTGESLSERLTRIAAVKAAQLQEIEATAAREQSAVRTDGEAALAELTKQVQLAQQASQLPPAGATPMSPLSRATSYSSDRSGAVALQGGARPTSAILSLAFSQELNRIRLARSKDRQERLAKLRADREAALEAIEVLSHSTPAAKSCGSDTSGGTETTSKSGSSSRLATVEKLKVAHAVELEAKKAAYAKMEEDLKQRYACEAADAAEATTLMQQNALVAKAVDTEMDLYIQQLTARYDRMRAEAAAKSDKALSDHQLAMEAYERRKREAETRQAREQQEAQEAFIQSRLDAAVAEEKTKLAADHAAAMTRLTVRYDEERDAVKAEVEEEMAAYEAVLREEMKTSAGTTAAPGDKTQGASAPAATADTQEGIKATRALCSQVEKQHADRYAEWMSRKLIQAAQRAELVEKQAALQAQKRCAEQHVEALKKEIADLAAAVQTAGAQQHSSFSASTPSRPVPASTSASMTTAGGHLRSVHEASMQALEQGYRSQEAALEAELQTWRGKIRALQQSPLQQSYVSTNLSTPLHQVLANSVHSGSAAMRPSSTSYVLHRQPSPIPAAAAGASLLNTPMISIPLEESPWKPTTRFGLAPLQIGTMARGLSLTTGVPGTAEVLLSYQQRRHALQERQASLETAREAWQLQRRRKAEFQQQEQSRLNLSALTSASQCDHLHEVAEPSILGAAGGVHRNRQELLSRVLSHLIERLDGVMGQAVQLQYRHGQQRYSRSQSATRSGARADMASSPRARANSAHCHHHNARGPPEQGSVTAVAAHTPRHPTLTNAAADASSAKMSPPAKRSSFSERGKAAPSVQHSRSGNSGGASPGNALSKWSALLSQNHRHRSG</sequence>
<feature type="region of interest" description="Disordered" evidence="2">
    <location>
        <begin position="645"/>
        <end position="669"/>
    </location>
</feature>
<evidence type="ECO:0000256" key="2">
    <source>
        <dbReference type="SAM" id="MobiDB-lite"/>
    </source>
</evidence>
<dbReference type="SMART" id="SM00456">
    <property type="entry name" value="WW"/>
    <property type="match status" value="1"/>
</dbReference>
<feature type="region of interest" description="Disordered" evidence="2">
    <location>
        <begin position="174"/>
        <end position="249"/>
    </location>
</feature>
<dbReference type="CDD" id="cd00201">
    <property type="entry name" value="WW"/>
    <property type="match status" value="1"/>
</dbReference>
<name>A0A640KMB7_LEITA</name>
<gene>
    <name evidence="4" type="ORF">LtaPh_2824600</name>
</gene>
<feature type="compositionally biased region" description="Low complexity" evidence="2">
    <location>
        <begin position="649"/>
        <end position="668"/>
    </location>
</feature>
<evidence type="ECO:0000313" key="5">
    <source>
        <dbReference type="Proteomes" id="UP000419144"/>
    </source>
</evidence>
<feature type="compositionally biased region" description="Polar residues" evidence="2">
    <location>
        <begin position="213"/>
        <end position="228"/>
    </location>
</feature>
<feature type="region of interest" description="Disordered" evidence="2">
    <location>
        <begin position="485"/>
        <end position="509"/>
    </location>
</feature>
<feature type="compositionally biased region" description="Polar residues" evidence="2">
    <location>
        <begin position="142"/>
        <end position="152"/>
    </location>
</feature>